<accession>A0AAE0TV91</accession>
<protein>
    <recommendedName>
        <fullName evidence="3">F-box domain-containing protein</fullName>
    </recommendedName>
</protein>
<gene>
    <name evidence="1" type="ORF">LTR78_007662</name>
</gene>
<evidence type="ECO:0000313" key="1">
    <source>
        <dbReference type="EMBL" id="KAK3672355.1"/>
    </source>
</evidence>
<dbReference type="Proteomes" id="UP001274830">
    <property type="component" value="Unassembled WGS sequence"/>
</dbReference>
<organism evidence="1 2">
    <name type="scientific">Recurvomyces mirabilis</name>
    <dbReference type="NCBI Taxonomy" id="574656"/>
    <lineage>
        <taxon>Eukaryota</taxon>
        <taxon>Fungi</taxon>
        <taxon>Dikarya</taxon>
        <taxon>Ascomycota</taxon>
        <taxon>Pezizomycotina</taxon>
        <taxon>Dothideomycetes</taxon>
        <taxon>Dothideomycetidae</taxon>
        <taxon>Mycosphaerellales</taxon>
        <taxon>Teratosphaeriaceae</taxon>
        <taxon>Recurvomyces</taxon>
    </lineage>
</organism>
<keyword evidence="2" id="KW-1185">Reference proteome</keyword>
<dbReference type="PANTHER" id="PTHR42085:SF2">
    <property type="entry name" value="F-BOX DOMAIN-CONTAINING PROTEIN"/>
    <property type="match status" value="1"/>
</dbReference>
<sequence length="200" mass="23108">MENSVIAKYKFINNIFARLQADRQRMRKKNPRQFSTRKVRAATPPSLPAPVQICPLLEDYIRPECSLLTLPAELRLVIYDLILHRPTDAYIKRLPSQKLRRVTVTIYSAQPVSISGLDRVYLTHINRQTRHEASRVIYGRSFFHVDLLGNHRAIARCQAMTDRQMARRLVDVLPQIGYVKLMEFKVGELPDQQGRETGAV</sequence>
<comment type="caution">
    <text evidence="1">The sequence shown here is derived from an EMBL/GenBank/DDBJ whole genome shotgun (WGS) entry which is preliminary data.</text>
</comment>
<proteinExistence type="predicted"/>
<name>A0AAE0TV91_9PEZI</name>
<dbReference type="InterPro" id="IPR038883">
    <property type="entry name" value="AN11006-like"/>
</dbReference>
<evidence type="ECO:0008006" key="3">
    <source>
        <dbReference type="Google" id="ProtNLM"/>
    </source>
</evidence>
<evidence type="ECO:0000313" key="2">
    <source>
        <dbReference type="Proteomes" id="UP001274830"/>
    </source>
</evidence>
<dbReference type="AlphaFoldDB" id="A0AAE0TV91"/>
<dbReference type="EMBL" id="JAUTXT010000033">
    <property type="protein sequence ID" value="KAK3672355.1"/>
    <property type="molecule type" value="Genomic_DNA"/>
</dbReference>
<reference evidence="1" key="1">
    <citation type="submission" date="2023-07" db="EMBL/GenBank/DDBJ databases">
        <title>Black Yeasts Isolated from many extreme environments.</title>
        <authorList>
            <person name="Coleine C."/>
            <person name="Stajich J.E."/>
            <person name="Selbmann L."/>
        </authorList>
    </citation>
    <scope>NUCLEOTIDE SEQUENCE</scope>
    <source>
        <strain evidence="1">CCFEE 5485</strain>
    </source>
</reference>
<dbReference type="PANTHER" id="PTHR42085">
    <property type="entry name" value="F-BOX DOMAIN-CONTAINING PROTEIN"/>
    <property type="match status" value="1"/>
</dbReference>